<dbReference type="Proteomes" id="UP001589748">
    <property type="component" value="Unassembled WGS sequence"/>
</dbReference>
<feature type="compositionally biased region" description="Low complexity" evidence="1">
    <location>
        <begin position="32"/>
        <end position="56"/>
    </location>
</feature>
<proteinExistence type="predicted"/>
<evidence type="ECO:0000313" key="5">
    <source>
        <dbReference type="Proteomes" id="UP001589748"/>
    </source>
</evidence>
<accession>A0ABV5LP57</accession>
<dbReference type="Gene3D" id="1.20.1260.10">
    <property type="match status" value="1"/>
</dbReference>
<feature type="domain" description="DUF305" evidence="3">
    <location>
        <begin position="62"/>
        <end position="216"/>
    </location>
</feature>
<dbReference type="PANTHER" id="PTHR36933:SF1">
    <property type="entry name" value="SLL0788 PROTEIN"/>
    <property type="match status" value="1"/>
</dbReference>
<dbReference type="RefSeq" id="WP_380139774.1">
    <property type="nucleotide sequence ID" value="NZ_JBHLUI010000012.1"/>
</dbReference>
<dbReference type="InterPro" id="IPR012347">
    <property type="entry name" value="Ferritin-like"/>
</dbReference>
<organism evidence="4 5">
    <name type="scientific">Kineococcus gynurae</name>
    <dbReference type="NCBI Taxonomy" id="452979"/>
    <lineage>
        <taxon>Bacteria</taxon>
        <taxon>Bacillati</taxon>
        <taxon>Actinomycetota</taxon>
        <taxon>Actinomycetes</taxon>
        <taxon>Kineosporiales</taxon>
        <taxon>Kineosporiaceae</taxon>
        <taxon>Kineococcus</taxon>
    </lineage>
</organism>
<name>A0ABV5LP57_9ACTN</name>
<protein>
    <submittedName>
        <fullName evidence="4">DUF305 domain-containing protein</fullName>
    </submittedName>
</protein>
<dbReference type="InterPro" id="IPR005183">
    <property type="entry name" value="DUF305_CopM-like"/>
</dbReference>
<sequence>MHTLRRRRSVALAPVLGLLLLTGCGSDHDGHTGATPAPSGTPSSAPSSNQSPASTTGAAAADVEFAQQMIVHHEGAVEMAEQALDPSTGAGPEVQALATRIRDAQEPEIATMTGWLTAWGAPLTATDDGHGDHEDHGAMSGTMPGMMDAATEKALAQARGAEFDRLFLQAMIAHHEGAITMSRTEIDNGKDPAALDLARSVERSQTAEIEEMRGLLGG</sequence>
<feature type="chain" id="PRO_5046751266" evidence="2">
    <location>
        <begin position="28"/>
        <end position="218"/>
    </location>
</feature>
<dbReference type="Pfam" id="PF03713">
    <property type="entry name" value="DUF305"/>
    <property type="match status" value="1"/>
</dbReference>
<feature type="signal peptide" evidence="2">
    <location>
        <begin position="1"/>
        <end position="27"/>
    </location>
</feature>
<keyword evidence="2" id="KW-0732">Signal</keyword>
<reference evidence="4 5" key="1">
    <citation type="submission" date="2024-09" db="EMBL/GenBank/DDBJ databases">
        <authorList>
            <person name="Sun Q."/>
            <person name="Mori K."/>
        </authorList>
    </citation>
    <scope>NUCLEOTIDE SEQUENCE [LARGE SCALE GENOMIC DNA]</scope>
    <source>
        <strain evidence="4 5">TISTR 1856</strain>
    </source>
</reference>
<keyword evidence="5" id="KW-1185">Reference proteome</keyword>
<dbReference type="PANTHER" id="PTHR36933">
    <property type="entry name" value="SLL0788 PROTEIN"/>
    <property type="match status" value="1"/>
</dbReference>
<comment type="caution">
    <text evidence="4">The sequence shown here is derived from an EMBL/GenBank/DDBJ whole genome shotgun (WGS) entry which is preliminary data.</text>
</comment>
<evidence type="ECO:0000313" key="4">
    <source>
        <dbReference type="EMBL" id="MFB9375873.1"/>
    </source>
</evidence>
<evidence type="ECO:0000256" key="2">
    <source>
        <dbReference type="SAM" id="SignalP"/>
    </source>
</evidence>
<feature type="region of interest" description="Disordered" evidence="1">
    <location>
        <begin position="29"/>
        <end position="58"/>
    </location>
</feature>
<dbReference type="PROSITE" id="PS51257">
    <property type="entry name" value="PROKAR_LIPOPROTEIN"/>
    <property type="match status" value="1"/>
</dbReference>
<gene>
    <name evidence="4" type="ORF">ACFFVI_02720</name>
</gene>
<evidence type="ECO:0000256" key="1">
    <source>
        <dbReference type="SAM" id="MobiDB-lite"/>
    </source>
</evidence>
<dbReference type="EMBL" id="JBHMDM010000001">
    <property type="protein sequence ID" value="MFB9375873.1"/>
    <property type="molecule type" value="Genomic_DNA"/>
</dbReference>
<evidence type="ECO:0000259" key="3">
    <source>
        <dbReference type="Pfam" id="PF03713"/>
    </source>
</evidence>